<keyword evidence="5" id="KW-0732">Signal</keyword>
<keyword evidence="3" id="KW-0067">ATP-binding</keyword>
<dbReference type="InterPro" id="IPR027417">
    <property type="entry name" value="P-loop_NTPase"/>
</dbReference>
<reference evidence="8" key="2">
    <citation type="journal article" date="2017" name="Nat. Plants">
        <title>The Aegilops tauschii genome reveals multiple impacts of transposons.</title>
        <authorList>
            <person name="Zhao G."/>
            <person name="Zou C."/>
            <person name="Li K."/>
            <person name="Wang K."/>
            <person name="Li T."/>
            <person name="Gao L."/>
            <person name="Zhang X."/>
            <person name="Wang H."/>
            <person name="Yang Z."/>
            <person name="Liu X."/>
            <person name="Jiang W."/>
            <person name="Mao L."/>
            <person name="Kong X."/>
            <person name="Jiao Y."/>
            <person name="Jia J."/>
        </authorList>
    </citation>
    <scope>NUCLEOTIDE SEQUENCE [LARGE SCALE GENOMIC DNA]</scope>
    <source>
        <strain evidence="8">cv. AL8/78</strain>
    </source>
</reference>
<reference evidence="7" key="5">
    <citation type="journal article" date="2021" name="G3 (Bethesda)">
        <title>Aegilops tauschii genome assembly Aet v5.0 features greater sequence contiguity and improved annotation.</title>
        <authorList>
            <person name="Wang L."/>
            <person name="Zhu T."/>
            <person name="Rodriguez J.C."/>
            <person name="Deal K.R."/>
            <person name="Dubcovsky J."/>
            <person name="McGuire P.E."/>
            <person name="Lux T."/>
            <person name="Spannagl M."/>
            <person name="Mayer K.F.X."/>
            <person name="Baldrich P."/>
            <person name="Meyers B.C."/>
            <person name="Huo N."/>
            <person name="Gu Y.Q."/>
            <person name="Zhou H."/>
            <person name="Devos K.M."/>
            <person name="Bennetzen J.L."/>
            <person name="Unver T."/>
            <person name="Budak H."/>
            <person name="Gulick P.J."/>
            <person name="Galiba G."/>
            <person name="Kalapos B."/>
            <person name="Nelson D.R."/>
            <person name="Li P."/>
            <person name="You F.M."/>
            <person name="Luo M.C."/>
            <person name="Dvorak J."/>
        </authorList>
    </citation>
    <scope>NUCLEOTIDE SEQUENCE [LARGE SCALE GENOMIC DNA]</scope>
    <source>
        <strain evidence="7">cv. AL8/78</strain>
    </source>
</reference>
<dbReference type="InterPro" id="IPR027640">
    <property type="entry name" value="Kinesin-like_fam"/>
</dbReference>
<dbReference type="SUPFAM" id="SSF52540">
    <property type="entry name" value="P-loop containing nucleoside triphosphate hydrolases"/>
    <property type="match status" value="1"/>
</dbReference>
<evidence type="ECO:0000313" key="8">
    <source>
        <dbReference type="Proteomes" id="UP000015105"/>
    </source>
</evidence>
<sequence length="121" mass="13368">MFPACLHALCFAASIFAYGQTSSGKTYTMLGITEHSMAEIYAYIDQVHTVHCLHGSAAVGLLCLPLTCALFRVFNSASRQGVHPQVLRHGDIQRGRQGPPQLRHHPSPAPRRPRGELKLFF</sequence>
<dbReference type="InterPro" id="IPR036961">
    <property type="entry name" value="Kinesin_motor_dom_sf"/>
</dbReference>
<reference evidence="8" key="1">
    <citation type="journal article" date="2014" name="Science">
        <title>Ancient hybridizations among the ancestral genomes of bread wheat.</title>
        <authorList>
            <consortium name="International Wheat Genome Sequencing Consortium,"/>
            <person name="Marcussen T."/>
            <person name="Sandve S.R."/>
            <person name="Heier L."/>
            <person name="Spannagl M."/>
            <person name="Pfeifer M."/>
            <person name="Jakobsen K.S."/>
            <person name="Wulff B.B."/>
            <person name="Steuernagel B."/>
            <person name="Mayer K.F."/>
            <person name="Olsen O.A."/>
        </authorList>
    </citation>
    <scope>NUCLEOTIDE SEQUENCE [LARGE SCALE GENOMIC DNA]</scope>
    <source>
        <strain evidence="8">cv. AL8/78</strain>
    </source>
</reference>
<dbReference type="Pfam" id="PF00225">
    <property type="entry name" value="Kinesin"/>
    <property type="match status" value="1"/>
</dbReference>
<dbReference type="Gramene" id="AET5Gv20729900.21">
    <property type="protein sequence ID" value="AET5Gv20729900.21"/>
    <property type="gene ID" value="AET5Gv20729900"/>
</dbReference>
<protein>
    <recommendedName>
        <fullName evidence="6">Kinesin motor domain-containing protein</fullName>
    </recommendedName>
</protein>
<keyword evidence="2 3" id="KW-0505">Motor protein</keyword>
<feature type="chain" id="PRO_5042372607" description="Kinesin motor domain-containing protein" evidence="5">
    <location>
        <begin position="18"/>
        <end position="121"/>
    </location>
</feature>
<feature type="domain" description="Kinesin motor" evidence="6">
    <location>
        <begin position="1"/>
        <end position="121"/>
    </location>
</feature>
<feature type="binding site" evidence="3">
    <location>
        <begin position="19"/>
        <end position="26"/>
    </location>
    <ligand>
        <name>ATP</name>
        <dbReference type="ChEBI" id="CHEBI:30616"/>
    </ligand>
</feature>
<dbReference type="InterPro" id="IPR001752">
    <property type="entry name" value="Kinesin_motor_dom"/>
</dbReference>
<keyword evidence="3" id="KW-0547">Nucleotide-binding</keyword>
<keyword evidence="1" id="KW-0493">Microtubule</keyword>
<dbReference type="Gramene" id="AET5Gv20729900.2">
    <property type="protein sequence ID" value="AET5Gv20729900.2"/>
    <property type="gene ID" value="AET5Gv20729900"/>
</dbReference>
<dbReference type="EnsemblPlants" id="AET5Gv20729900.21">
    <property type="protein sequence ID" value="AET5Gv20729900.21"/>
    <property type="gene ID" value="AET5Gv20729900"/>
</dbReference>
<reference evidence="7" key="3">
    <citation type="journal article" date="2017" name="Nature">
        <title>Genome sequence of the progenitor of the wheat D genome Aegilops tauschii.</title>
        <authorList>
            <person name="Luo M.C."/>
            <person name="Gu Y.Q."/>
            <person name="Puiu D."/>
            <person name="Wang H."/>
            <person name="Twardziok S.O."/>
            <person name="Deal K.R."/>
            <person name="Huo N."/>
            <person name="Zhu T."/>
            <person name="Wang L."/>
            <person name="Wang Y."/>
            <person name="McGuire P.E."/>
            <person name="Liu S."/>
            <person name="Long H."/>
            <person name="Ramasamy R.K."/>
            <person name="Rodriguez J.C."/>
            <person name="Van S.L."/>
            <person name="Yuan L."/>
            <person name="Wang Z."/>
            <person name="Xia Z."/>
            <person name="Xiao L."/>
            <person name="Anderson O.D."/>
            <person name="Ouyang S."/>
            <person name="Liang Y."/>
            <person name="Zimin A.V."/>
            <person name="Pertea G."/>
            <person name="Qi P."/>
            <person name="Bennetzen J.L."/>
            <person name="Dai X."/>
            <person name="Dawson M.W."/>
            <person name="Muller H.G."/>
            <person name="Kugler K."/>
            <person name="Rivarola-Duarte L."/>
            <person name="Spannagl M."/>
            <person name="Mayer K.F.X."/>
            <person name="Lu F.H."/>
            <person name="Bevan M.W."/>
            <person name="Leroy P."/>
            <person name="Li P."/>
            <person name="You F.M."/>
            <person name="Sun Q."/>
            <person name="Liu Z."/>
            <person name="Lyons E."/>
            <person name="Wicker T."/>
            <person name="Salzberg S.L."/>
            <person name="Devos K.M."/>
            <person name="Dvorak J."/>
        </authorList>
    </citation>
    <scope>NUCLEOTIDE SEQUENCE [LARGE SCALE GENOMIC DNA]</scope>
    <source>
        <strain evidence="7">cv. AL8/78</strain>
    </source>
</reference>
<dbReference type="GO" id="GO:0003777">
    <property type="term" value="F:microtubule motor activity"/>
    <property type="evidence" value="ECO:0007669"/>
    <property type="project" value="InterPro"/>
</dbReference>
<evidence type="ECO:0000256" key="4">
    <source>
        <dbReference type="SAM" id="MobiDB-lite"/>
    </source>
</evidence>
<dbReference type="Gene3D" id="3.40.850.10">
    <property type="entry name" value="Kinesin motor domain"/>
    <property type="match status" value="1"/>
</dbReference>
<dbReference type="GO" id="GO:0005874">
    <property type="term" value="C:microtubule"/>
    <property type="evidence" value="ECO:0007669"/>
    <property type="project" value="UniProtKB-KW"/>
</dbReference>
<dbReference type="Proteomes" id="UP000015105">
    <property type="component" value="Chromosome 5D"/>
</dbReference>
<dbReference type="GO" id="GO:0005524">
    <property type="term" value="F:ATP binding"/>
    <property type="evidence" value="ECO:0007669"/>
    <property type="project" value="UniProtKB-UniRule"/>
</dbReference>
<dbReference type="PANTHER" id="PTHR47968:SF32">
    <property type="entry name" value="KINESIN-LIKE PROTEIN KIN-7J"/>
    <property type="match status" value="1"/>
</dbReference>
<dbReference type="EnsemblPlants" id="AET5Gv20729900.2">
    <property type="protein sequence ID" value="AET5Gv20729900.2"/>
    <property type="gene ID" value="AET5Gv20729900"/>
</dbReference>
<comment type="similarity">
    <text evidence="3">Belongs to the TRAFAC class myosin-kinesin ATPase superfamily. Kinesin family.</text>
</comment>
<evidence type="ECO:0000313" key="7">
    <source>
        <dbReference type="EnsemblPlants" id="AET5Gv20729900.1"/>
    </source>
</evidence>
<evidence type="ECO:0000256" key="2">
    <source>
        <dbReference type="ARBA" id="ARBA00023175"/>
    </source>
</evidence>
<dbReference type="GO" id="GO:0007018">
    <property type="term" value="P:microtubule-based movement"/>
    <property type="evidence" value="ECO:0007669"/>
    <property type="project" value="InterPro"/>
</dbReference>
<reference evidence="7" key="4">
    <citation type="submission" date="2019-03" db="UniProtKB">
        <authorList>
            <consortium name="EnsemblPlants"/>
        </authorList>
    </citation>
    <scope>IDENTIFICATION</scope>
</reference>
<evidence type="ECO:0000256" key="3">
    <source>
        <dbReference type="PROSITE-ProRule" id="PRU00283"/>
    </source>
</evidence>
<feature type="region of interest" description="Disordered" evidence="4">
    <location>
        <begin position="80"/>
        <end position="114"/>
    </location>
</feature>
<organism evidence="7 8">
    <name type="scientific">Aegilops tauschii subsp. strangulata</name>
    <name type="common">Goatgrass</name>
    <dbReference type="NCBI Taxonomy" id="200361"/>
    <lineage>
        <taxon>Eukaryota</taxon>
        <taxon>Viridiplantae</taxon>
        <taxon>Streptophyta</taxon>
        <taxon>Embryophyta</taxon>
        <taxon>Tracheophyta</taxon>
        <taxon>Spermatophyta</taxon>
        <taxon>Magnoliopsida</taxon>
        <taxon>Liliopsida</taxon>
        <taxon>Poales</taxon>
        <taxon>Poaceae</taxon>
        <taxon>BOP clade</taxon>
        <taxon>Pooideae</taxon>
        <taxon>Triticodae</taxon>
        <taxon>Triticeae</taxon>
        <taxon>Triticinae</taxon>
        <taxon>Aegilops</taxon>
    </lineage>
</organism>
<dbReference type="GO" id="GO:0008017">
    <property type="term" value="F:microtubule binding"/>
    <property type="evidence" value="ECO:0007669"/>
    <property type="project" value="InterPro"/>
</dbReference>
<feature type="signal peptide" evidence="5">
    <location>
        <begin position="1"/>
        <end position="17"/>
    </location>
</feature>
<evidence type="ECO:0000256" key="5">
    <source>
        <dbReference type="SAM" id="SignalP"/>
    </source>
</evidence>
<accession>A0A453LDX0</accession>
<evidence type="ECO:0000259" key="6">
    <source>
        <dbReference type="PROSITE" id="PS50067"/>
    </source>
</evidence>
<keyword evidence="8" id="KW-1185">Reference proteome</keyword>
<dbReference type="AlphaFoldDB" id="A0A453LDX0"/>
<proteinExistence type="inferred from homology"/>
<name>A0A453LDX0_AEGTS</name>
<dbReference type="EnsemblPlants" id="AET5Gv20729900.1">
    <property type="protein sequence ID" value="AET5Gv20729900.1"/>
    <property type="gene ID" value="AET5Gv20729900"/>
</dbReference>
<evidence type="ECO:0000256" key="1">
    <source>
        <dbReference type="ARBA" id="ARBA00022701"/>
    </source>
</evidence>
<dbReference type="Gramene" id="AET5Gv20729900.1">
    <property type="protein sequence ID" value="AET5Gv20729900.1"/>
    <property type="gene ID" value="AET5Gv20729900"/>
</dbReference>
<dbReference type="PROSITE" id="PS50067">
    <property type="entry name" value="KINESIN_MOTOR_2"/>
    <property type="match status" value="1"/>
</dbReference>
<dbReference type="PANTHER" id="PTHR47968">
    <property type="entry name" value="CENTROMERE PROTEIN E"/>
    <property type="match status" value="1"/>
</dbReference>